<proteinExistence type="predicted"/>
<dbReference type="AlphaFoldDB" id="A0A917DZ57"/>
<accession>A0A917DZ57</accession>
<gene>
    <name evidence="1" type="ORF">GCM10010911_51050</name>
</gene>
<keyword evidence="2" id="KW-1185">Reference proteome</keyword>
<evidence type="ECO:0000313" key="1">
    <source>
        <dbReference type="EMBL" id="GGD86379.1"/>
    </source>
</evidence>
<reference evidence="1" key="1">
    <citation type="journal article" date="2014" name="Int. J. Syst. Evol. Microbiol.">
        <title>Complete genome sequence of Corynebacterium casei LMG S-19264T (=DSM 44701T), isolated from a smear-ripened cheese.</title>
        <authorList>
            <consortium name="US DOE Joint Genome Institute (JGI-PGF)"/>
            <person name="Walter F."/>
            <person name="Albersmeier A."/>
            <person name="Kalinowski J."/>
            <person name="Ruckert C."/>
        </authorList>
    </citation>
    <scope>NUCLEOTIDE SEQUENCE</scope>
    <source>
        <strain evidence="1">CGMCC 1.15178</strain>
    </source>
</reference>
<organism evidence="1 2">
    <name type="scientific">Paenibacillus nasutitermitis</name>
    <dbReference type="NCBI Taxonomy" id="1652958"/>
    <lineage>
        <taxon>Bacteria</taxon>
        <taxon>Bacillati</taxon>
        <taxon>Bacillota</taxon>
        <taxon>Bacilli</taxon>
        <taxon>Bacillales</taxon>
        <taxon>Paenibacillaceae</taxon>
        <taxon>Paenibacillus</taxon>
    </lineage>
</organism>
<sequence length="61" mass="6762">MGETYSGTRGIGRKLTGLVVNAVHYFSFLPDADLASFLKIQAGQGWPRFFILNVVIIKLAY</sequence>
<dbReference type="RefSeq" id="WP_188996390.1">
    <property type="nucleotide sequence ID" value="NZ_BMHP01000004.1"/>
</dbReference>
<reference evidence="1" key="2">
    <citation type="submission" date="2020-09" db="EMBL/GenBank/DDBJ databases">
        <authorList>
            <person name="Sun Q."/>
            <person name="Zhou Y."/>
        </authorList>
    </citation>
    <scope>NUCLEOTIDE SEQUENCE</scope>
    <source>
        <strain evidence="1">CGMCC 1.15178</strain>
    </source>
</reference>
<evidence type="ECO:0000313" key="2">
    <source>
        <dbReference type="Proteomes" id="UP000612456"/>
    </source>
</evidence>
<comment type="caution">
    <text evidence="1">The sequence shown here is derived from an EMBL/GenBank/DDBJ whole genome shotgun (WGS) entry which is preliminary data.</text>
</comment>
<name>A0A917DZ57_9BACL</name>
<dbReference type="EMBL" id="BMHP01000004">
    <property type="protein sequence ID" value="GGD86379.1"/>
    <property type="molecule type" value="Genomic_DNA"/>
</dbReference>
<protein>
    <submittedName>
        <fullName evidence="1">Uncharacterized protein</fullName>
    </submittedName>
</protein>
<dbReference type="Proteomes" id="UP000612456">
    <property type="component" value="Unassembled WGS sequence"/>
</dbReference>